<dbReference type="AlphaFoldDB" id="A0AAE0P9P8"/>
<feature type="compositionally biased region" description="Basic residues" evidence="1">
    <location>
        <begin position="1"/>
        <end position="11"/>
    </location>
</feature>
<protein>
    <submittedName>
        <fullName evidence="2">Uncharacterized protein</fullName>
    </submittedName>
</protein>
<dbReference type="Proteomes" id="UP001281003">
    <property type="component" value="Unassembled WGS sequence"/>
</dbReference>
<evidence type="ECO:0000313" key="3">
    <source>
        <dbReference type="Proteomes" id="UP001281003"/>
    </source>
</evidence>
<organism evidence="2 3">
    <name type="scientific">Sordaria brevicollis</name>
    <dbReference type="NCBI Taxonomy" id="83679"/>
    <lineage>
        <taxon>Eukaryota</taxon>
        <taxon>Fungi</taxon>
        <taxon>Dikarya</taxon>
        <taxon>Ascomycota</taxon>
        <taxon>Pezizomycotina</taxon>
        <taxon>Sordariomycetes</taxon>
        <taxon>Sordariomycetidae</taxon>
        <taxon>Sordariales</taxon>
        <taxon>Sordariaceae</taxon>
        <taxon>Sordaria</taxon>
    </lineage>
</organism>
<dbReference type="EMBL" id="JAUTDP010000010">
    <property type="protein sequence ID" value="KAK3395853.1"/>
    <property type="molecule type" value="Genomic_DNA"/>
</dbReference>
<name>A0AAE0P9P8_SORBR</name>
<feature type="compositionally biased region" description="Polar residues" evidence="1">
    <location>
        <begin position="20"/>
        <end position="29"/>
    </location>
</feature>
<reference evidence="2" key="1">
    <citation type="journal article" date="2023" name="Mol. Phylogenet. Evol.">
        <title>Genome-scale phylogeny and comparative genomics of the fungal order Sordariales.</title>
        <authorList>
            <person name="Hensen N."/>
            <person name="Bonometti L."/>
            <person name="Westerberg I."/>
            <person name="Brannstrom I.O."/>
            <person name="Guillou S."/>
            <person name="Cros-Aarteil S."/>
            <person name="Calhoun S."/>
            <person name="Haridas S."/>
            <person name="Kuo A."/>
            <person name="Mondo S."/>
            <person name="Pangilinan J."/>
            <person name="Riley R."/>
            <person name="LaButti K."/>
            <person name="Andreopoulos B."/>
            <person name="Lipzen A."/>
            <person name="Chen C."/>
            <person name="Yan M."/>
            <person name="Daum C."/>
            <person name="Ng V."/>
            <person name="Clum A."/>
            <person name="Steindorff A."/>
            <person name="Ohm R.A."/>
            <person name="Martin F."/>
            <person name="Silar P."/>
            <person name="Natvig D.O."/>
            <person name="Lalanne C."/>
            <person name="Gautier V."/>
            <person name="Ament-Velasquez S.L."/>
            <person name="Kruys A."/>
            <person name="Hutchinson M.I."/>
            <person name="Powell A.J."/>
            <person name="Barry K."/>
            <person name="Miller A.N."/>
            <person name="Grigoriev I.V."/>
            <person name="Debuchy R."/>
            <person name="Gladieux P."/>
            <person name="Hiltunen Thoren M."/>
            <person name="Johannesson H."/>
        </authorList>
    </citation>
    <scope>NUCLEOTIDE SEQUENCE</scope>
    <source>
        <strain evidence="2">FGSC 1904</strain>
    </source>
</reference>
<keyword evidence="3" id="KW-1185">Reference proteome</keyword>
<gene>
    <name evidence="2" type="ORF">B0T20DRAFT_46975</name>
</gene>
<feature type="region of interest" description="Disordered" evidence="1">
    <location>
        <begin position="1"/>
        <end position="54"/>
    </location>
</feature>
<evidence type="ECO:0000256" key="1">
    <source>
        <dbReference type="SAM" id="MobiDB-lite"/>
    </source>
</evidence>
<sequence length="108" mass="11852">MPLRLRHHHTRPTPDDLNTLYASNSINNDTRGEEFSNMSAGKDSEQSNGQASSPEVLVSAALGDQFAQQQHHLTVTKASNLRSSLRLRFSPIPCLNIVLPGLSPVSFE</sequence>
<accession>A0AAE0P9P8</accession>
<reference evidence="2" key="2">
    <citation type="submission" date="2023-07" db="EMBL/GenBank/DDBJ databases">
        <authorList>
            <consortium name="Lawrence Berkeley National Laboratory"/>
            <person name="Haridas S."/>
            <person name="Hensen N."/>
            <person name="Bonometti L."/>
            <person name="Westerberg I."/>
            <person name="Brannstrom I.O."/>
            <person name="Guillou S."/>
            <person name="Cros-Aarteil S."/>
            <person name="Calhoun S."/>
            <person name="Kuo A."/>
            <person name="Mondo S."/>
            <person name="Pangilinan J."/>
            <person name="Riley R."/>
            <person name="LaButti K."/>
            <person name="Andreopoulos B."/>
            <person name="Lipzen A."/>
            <person name="Chen C."/>
            <person name="Yanf M."/>
            <person name="Daum C."/>
            <person name="Ng V."/>
            <person name="Clum A."/>
            <person name="Steindorff A."/>
            <person name="Ohm R."/>
            <person name="Martin F."/>
            <person name="Silar P."/>
            <person name="Natvig D."/>
            <person name="Lalanne C."/>
            <person name="Gautier V."/>
            <person name="Ament-velasquez S.L."/>
            <person name="Kruys A."/>
            <person name="Hutchinson M.I."/>
            <person name="Powell A.J."/>
            <person name="Barry K."/>
            <person name="Miller A.N."/>
            <person name="Grigoriev I.V."/>
            <person name="Debuchy R."/>
            <person name="Gladieux P."/>
            <person name="Thoren M.H."/>
            <person name="Johannesson H."/>
        </authorList>
    </citation>
    <scope>NUCLEOTIDE SEQUENCE</scope>
    <source>
        <strain evidence="2">FGSC 1904</strain>
    </source>
</reference>
<comment type="caution">
    <text evidence="2">The sequence shown here is derived from an EMBL/GenBank/DDBJ whole genome shotgun (WGS) entry which is preliminary data.</text>
</comment>
<evidence type="ECO:0000313" key="2">
    <source>
        <dbReference type="EMBL" id="KAK3395853.1"/>
    </source>
</evidence>
<proteinExistence type="predicted"/>